<dbReference type="AlphaFoldDB" id="A0A4U0Y2U0"/>
<evidence type="ECO:0000256" key="2">
    <source>
        <dbReference type="ARBA" id="ARBA00023015"/>
    </source>
</evidence>
<dbReference type="InterPro" id="IPR052207">
    <property type="entry name" value="Max-like/E-box_TFs"/>
</dbReference>
<dbReference type="SUPFAM" id="SSF47459">
    <property type="entry name" value="HLH, helix-loop-helix DNA-binding domain"/>
    <property type="match status" value="1"/>
</dbReference>
<comment type="subcellular location">
    <subcellularLocation>
        <location evidence="1">Nucleus</location>
    </subcellularLocation>
</comment>
<keyword evidence="5" id="KW-0539">Nucleus</keyword>
<organism evidence="8 9">
    <name type="scientific">Friedmanniomyces simplex</name>
    <dbReference type="NCBI Taxonomy" id="329884"/>
    <lineage>
        <taxon>Eukaryota</taxon>
        <taxon>Fungi</taxon>
        <taxon>Dikarya</taxon>
        <taxon>Ascomycota</taxon>
        <taxon>Pezizomycotina</taxon>
        <taxon>Dothideomycetes</taxon>
        <taxon>Dothideomycetidae</taxon>
        <taxon>Mycosphaerellales</taxon>
        <taxon>Teratosphaeriaceae</taxon>
        <taxon>Friedmanniomyces</taxon>
    </lineage>
</organism>
<dbReference type="InterPro" id="IPR011598">
    <property type="entry name" value="bHLH_dom"/>
</dbReference>
<dbReference type="PROSITE" id="PS50888">
    <property type="entry name" value="BHLH"/>
    <property type="match status" value="1"/>
</dbReference>
<gene>
    <name evidence="8" type="ORF">B0A55_00351</name>
</gene>
<reference evidence="8 9" key="1">
    <citation type="submission" date="2017-03" db="EMBL/GenBank/DDBJ databases">
        <title>Genomes of endolithic fungi from Antarctica.</title>
        <authorList>
            <person name="Coleine C."/>
            <person name="Masonjones S."/>
            <person name="Stajich J.E."/>
        </authorList>
    </citation>
    <scope>NUCLEOTIDE SEQUENCE [LARGE SCALE GENOMIC DNA]</scope>
    <source>
        <strain evidence="8 9">CCFEE 5184</strain>
    </source>
</reference>
<comment type="caution">
    <text evidence="8">The sequence shown here is derived from an EMBL/GenBank/DDBJ whole genome shotgun (WGS) entry which is preliminary data.</text>
</comment>
<keyword evidence="4" id="KW-0804">Transcription</keyword>
<evidence type="ECO:0000256" key="6">
    <source>
        <dbReference type="SAM" id="MobiDB-lite"/>
    </source>
</evidence>
<feature type="compositionally biased region" description="Basic and acidic residues" evidence="6">
    <location>
        <begin position="132"/>
        <end position="148"/>
    </location>
</feature>
<dbReference type="Gene3D" id="4.10.280.10">
    <property type="entry name" value="Helix-loop-helix DNA-binding domain"/>
    <property type="match status" value="1"/>
</dbReference>
<feature type="compositionally biased region" description="Low complexity" evidence="6">
    <location>
        <begin position="98"/>
        <end position="119"/>
    </location>
</feature>
<dbReference type="STRING" id="329884.A0A4U0Y2U0"/>
<dbReference type="Proteomes" id="UP000309340">
    <property type="component" value="Unassembled WGS sequence"/>
</dbReference>
<evidence type="ECO:0000256" key="3">
    <source>
        <dbReference type="ARBA" id="ARBA00023125"/>
    </source>
</evidence>
<dbReference type="Pfam" id="PF00010">
    <property type="entry name" value="HLH"/>
    <property type="match status" value="1"/>
</dbReference>
<evidence type="ECO:0000259" key="7">
    <source>
        <dbReference type="PROSITE" id="PS50888"/>
    </source>
</evidence>
<dbReference type="GO" id="GO:0005634">
    <property type="term" value="C:nucleus"/>
    <property type="evidence" value="ECO:0007669"/>
    <property type="project" value="UniProtKB-SubCell"/>
</dbReference>
<dbReference type="OrthoDB" id="5778525at2759"/>
<keyword evidence="3" id="KW-0238">DNA-binding</keyword>
<evidence type="ECO:0000256" key="4">
    <source>
        <dbReference type="ARBA" id="ARBA00023163"/>
    </source>
</evidence>
<feature type="domain" description="BHLH" evidence="7">
    <location>
        <begin position="136"/>
        <end position="189"/>
    </location>
</feature>
<feature type="region of interest" description="Disordered" evidence="6">
    <location>
        <begin position="1"/>
        <end position="149"/>
    </location>
</feature>
<proteinExistence type="predicted"/>
<keyword evidence="2" id="KW-0805">Transcription regulation</keyword>
<protein>
    <recommendedName>
        <fullName evidence="7">BHLH domain-containing protein</fullName>
    </recommendedName>
</protein>
<dbReference type="GO" id="GO:0000981">
    <property type="term" value="F:DNA-binding transcription factor activity, RNA polymerase II-specific"/>
    <property type="evidence" value="ECO:0007669"/>
    <property type="project" value="TreeGrafter"/>
</dbReference>
<dbReference type="PANTHER" id="PTHR15741:SF27">
    <property type="entry name" value="TRANSCRIPTION FACTOR AP-4"/>
    <property type="match status" value="1"/>
</dbReference>
<sequence>MSTPTQQHPAQWGALRLGGPRYVQEVDEEDALVDSHPRKRRRSHDDGDNDAEYEPEPRAQSTISKRGPKGPKVEPASDDEEVEPFTPAKRSTAKRRTASGSSPNSPAEAASPSNGASSSARRKSSAKSRQNLSDEQKRQNHIISEQKRRNVIKQGYHDLDNMVPILNSGKSGLSKAEQVKEIVTYLESLVTGNRLVEAKLQGGTVPNEYVDDAAGGGGGFATQ</sequence>
<keyword evidence="9" id="KW-1185">Reference proteome</keyword>
<dbReference type="GO" id="GO:0000978">
    <property type="term" value="F:RNA polymerase II cis-regulatory region sequence-specific DNA binding"/>
    <property type="evidence" value="ECO:0007669"/>
    <property type="project" value="TreeGrafter"/>
</dbReference>
<dbReference type="PANTHER" id="PTHR15741">
    <property type="entry name" value="BASIC HELIX-LOOP-HELIX ZIP TRANSCRIPTION FACTOR"/>
    <property type="match status" value="1"/>
</dbReference>
<evidence type="ECO:0000256" key="5">
    <source>
        <dbReference type="ARBA" id="ARBA00023242"/>
    </source>
</evidence>
<evidence type="ECO:0000256" key="1">
    <source>
        <dbReference type="ARBA" id="ARBA00004123"/>
    </source>
</evidence>
<dbReference type="GO" id="GO:0046983">
    <property type="term" value="F:protein dimerization activity"/>
    <property type="evidence" value="ECO:0007669"/>
    <property type="project" value="InterPro"/>
</dbReference>
<dbReference type="EMBL" id="NAJQ01000009">
    <property type="protein sequence ID" value="TKA83441.1"/>
    <property type="molecule type" value="Genomic_DNA"/>
</dbReference>
<name>A0A4U0Y2U0_9PEZI</name>
<accession>A0A4U0Y2U0</accession>
<evidence type="ECO:0000313" key="8">
    <source>
        <dbReference type="EMBL" id="TKA83441.1"/>
    </source>
</evidence>
<dbReference type="InterPro" id="IPR036638">
    <property type="entry name" value="HLH_DNA-bd_sf"/>
</dbReference>
<evidence type="ECO:0000313" key="9">
    <source>
        <dbReference type="Proteomes" id="UP000309340"/>
    </source>
</evidence>